<dbReference type="Pfam" id="PF02597">
    <property type="entry name" value="ThiS"/>
    <property type="match status" value="1"/>
</dbReference>
<dbReference type="Gene3D" id="3.10.20.30">
    <property type="match status" value="1"/>
</dbReference>
<evidence type="ECO:0000313" key="1">
    <source>
        <dbReference type="EMBL" id="HHF98399.1"/>
    </source>
</evidence>
<reference evidence="1" key="1">
    <citation type="journal article" date="2020" name="mSystems">
        <title>Genome- and Community-Level Interaction Insights into Carbon Utilization and Element Cycling Functions of Hydrothermarchaeota in Hydrothermal Sediment.</title>
        <authorList>
            <person name="Zhou Z."/>
            <person name="Liu Y."/>
            <person name="Xu W."/>
            <person name="Pan J."/>
            <person name="Luo Z.H."/>
            <person name="Li M."/>
        </authorList>
    </citation>
    <scope>NUCLEOTIDE SEQUENCE [LARGE SCALE GENOMIC DNA]</scope>
    <source>
        <strain evidence="1">HyVt-92</strain>
    </source>
</reference>
<name>A0A7V5M037_UNCAE</name>
<proteinExistence type="predicted"/>
<sequence length="92" mass="10510">MSEVKVKFYASLKEKIGKNEITINADNMHELIKVLKDKLGNNFSTWVIGEDGYIKDYYILILNDRIIGKKDFPTVQLKEKDVIHIFPPVAGG</sequence>
<dbReference type="SUPFAM" id="SSF54285">
    <property type="entry name" value="MoaD/ThiS"/>
    <property type="match status" value="1"/>
</dbReference>
<dbReference type="InterPro" id="IPR010038">
    <property type="entry name" value="MoaD_arc-typ"/>
</dbReference>
<dbReference type="EMBL" id="DRTT01000085">
    <property type="protein sequence ID" value="HHF98399.1"/>
    <property type="molecule type" value="Genomic_DNA"/>
</dbReference>
<accession>A0A7V5M037</accession>
<organism evidence="1">
    <name type="scientific">Aerophobetes bacterium</name>
    <dbReference type="NCBI Taxonomy" id="2030807"/>
    <lineage>
        <taxon>Bacteria</taxon>
        <taxon>Candidatus Aerophobota</taxon>
    </lineage>
</organism>
<dbReference type="AlphaFoldDB" id="A0A7V5M037"/>
<dbReference type="InterPro" id="IPR016155">
    <property type="entry name" value="Mopterin_synth/thiamin_S_b"/>
</dbReference>
<dbReference type="InterPro" id="IPR003749">
    <property type="entry name" value="ThiS/MoaD-like"/>
</dbReference>
<dbReference type="Proteomes" id="UP000886070">
    <property type="component" value="Unassembled WGS sequence"/>
</dbReference>
<dbReference type="NCBIfam" id="TIGR01687">
    <property type="entry name" value="moaD_arch"/>
    <property type="match status" value="1"/>
</dbReference>
<dbReference type="InterPro" id="IPR012675">
    <property type="entry name" value="Beta-grasp_dom_sf"/>
</dbReference>
<gene>
    <name evidence="1" type="ORF">ENL39_02805</name>
</gene>
<protein>
    <submittedName>
        <fullName evidence="1">MoaD/ThiS family protein</fullName>
    </submittedName>
</protein>
<comment type="caution">
    <text evidence="1">The sequence shown here is derived from an EMBL/GenBank/DDBJ whole genome shotgun (WGS) entry which is preliminary data.</text>
</comment>